<reference evidence="1 2" key="1">
    <citation type="submission" date="2022-04" db="EMBL/GenBank/DDBJ databases">
        <authorList>
            <person name="Huq M.A."/>
        </authorList>
    </citation>
    <scope>NUCLEOTIDE SEQUENCE [LARGE SCALE GENOMIC DNA]</scope>
    <source>
        <strain evidence="1 2">MAH-33</strain>
    </source>
</reference>
<name>A0ABT0E240_9SPHN</name>
<evidence type="ECO:0000313" key="1">
    <source>
        <dbReference type="EMBL" id="MCK0533432.1"/>
    </source>
</evidence>
<proteinExistence type="predicted"/>
<protein>
    <recommendedName>
        <fullName evidence="3">DUF4142 domain-containing protein</fullName>
    </recommendedName>
</protein>
<dbReference type="EMBL" id="JALKHS010000021">
    <property type="protein sequence ID" value="MCK0533432.1"/>
    <property type="molecule type" value="Genomic_DNA"/>
</dbReference>
<dbReference type="Proteomes" id="UP001203512">
    <property type="component" value="Unassembled WGS sequence"/>
</dbReference>
<organism evidence="1 2">
    <name type="scientific">Sphingobium agri</name>
    <dbReference type="NCBI Taxonomy" id="2933566"/>
    <lineage>
        <taxon>Bacteria</taxon>
        <taxon>Pseudomonadati</taxon>
        <taxon>Pseudomonadota</taxon>
        <taxon>Alphaproteobacteria</taxon>
        <taxon>Sphingomonadales</taxon>
        <taxon>Sphingomonadaceae</taxon>
        <taxon>Sphingobium</taxon>
    </lineage>
</organism>
<comment type="caution">
    <text evidence="1">The sequence shown here is derived from an EMBL/GenBank/DDBJ whole genome shotgun (WGS) entry which is preliminary data.</text>
</comment>
<sequence>MSASIERISSGATELPQSIGSALNDWSSLRTGFKFAMASGAVALAAPASSATFDEIRTTEESRPPAKNFEMLGNYARLEARMMTAYSNTAQALAGLNSRIDQLASVVSLLAHQQTDATAALGEDLGSLDAESLLNRACDAGMVDQAVVTLAETELSNDDVFTRIAAIRTIALADPARGRALIEQTLQTERSPSIQNALAGTLRAIV</sequence>
<evidence type="ECO:0000313" key="2">
    <source>
        <dbReference type="Proteomes" id="UP001203512"/>
    </source>
</evidence>
<evidence type="ECO:0008006" key="3">
    <source>
        <dbReference type="Google" id="ProtNLM"/>
    </source>
</evidence>
<gene>
    <name evidence="1" type="ORF">MU848_17720</name>
</gene>
<accession>A0ABT0E240</accession>
<dbReference type="RefSeq" id="WP_247234623.1">
    <property type="nucleotide sequence ID" value="NZ_JALKHS010000021.1"/>
</dbReference>
<keyword evidence="2" id="KW-1185">Reference proteome</keyword>